<dbReference type="InterPro" id="IPR020825">
    <property type="entry name" value="Phe-tRNA_synthase-like_B3/B4"/>
</dbReference>
<evidence type="ECO:0000313" key="20">
    <source>
        <dbReference type="EMBL" id="OLU41611.1"/>
    </source>
</evidence>
<protein>
    <recommendedName>
        <fullName evidence="15">Phenylalanine--tRNA ligase beta subunit</fullName>
        <ecNumber evidence="15">6.1.1.20</ecNumber>
    </recommendedName>
    <alternativeName>
        <fullName evidence="15">Phenylalanyl-tRNA synthetase beta subunit</fullName>
        <shortName evidence="15">PheRS</shortName>
    </alternativeName>
</protein>
<comment type="catalytic activity">
    <reaction evidence="14 15">
        <text>tRNA(Phe) + L-phenylalanine + ATP = L-phenylalanyl-tRNA(Phe) + AMP + diphosphate + H(+)</text>
        <dbReference type="Rhea" id="RHEA:19413"/>
        <dbReference type="Rhea" id="RHEA-COMP:9668"/>
        <dbReference type="Rhea" id="RHEA-COMP:9699"/>
        <dbReference type="ChEBI" id="CHEBI:15378"/>
        <dbReference type="ChEBI" id="CHEBI:30616"/>
        <dbReference type="ChEBI" id="CHEBI:33019"/>
        <dbReference type="ChEBI" id="CHEBI:58095"/>
        <dbReference type="ChEBI" id="CHEBI:78442"/>
        <dbReference type="ChEBI" id="CHEBI:78531"/>
        <dbReference type="ChEBI" id="CHEBI:456215"/>
        <dbReference type="EC" id="6.1.1.20"/>
    </reaction>
</comment>
<dbReference type="PROSITE" id="PS51447">
    <property type="entry name" value="FDX_ACB"/>
    <property type="match status" value="1"/>
</dbReference>
<dbReference type="SMART" id="SM00874">
    <property type="entry name" value="B5"/>
    <property type="match status" value="1"/>
</dbReference>
<evidence type="ECO:0000259" key="18">
    <source>
        <dbReference type="PROSITE" id="PS51447"/>
    </source>
</evidence>
<comment type="similarity">
    <text evidence="2 15">Belongs to the phenylalanyl-tRNA synthetase beta subunit family. Type 1 subfamily.</text>
</comment>
<reference evidence="20 21" key="1">
    <citation type="submission" date="2016-11" db="EMBL/GenBank/DDBJ databases">
        <title>Description of two novel members of the family Erysipelotrichaceae: Ileibacterium lipovorans gen. nov., sp. nov. and Dubosiella newyorkensis, gen. nov., sp. nov.</title>
        <authorList>
            <person name="Cox L.M."/>
            <person name="Sohn J."/>
            <person name="Tyrrell K.L."/>
            <person name="Citron D.M."/>
            <person name="Lawson P.A."/>
            <person name="Patel N.B."/>
            <person name="Iizumi T."/>
            <person name="Perez-Perez G.I."/>
            <person name="Goldstein E.J."/>
            <person name="Blaser M.J."/>
        </authorList>
    </citation>
    <scope>NUCLEOTIDE SEQUENCE [LARGE SCALE GENOMIC DNA]</scope>
    <source>
        <strain evidence="20 21">NYU-BL-A3</strain>
    </source>
</reference>
<keyword evidence="4 15" id="KW-0963">Cytoplasm</keyword>
<feature type="domain" description="B5" evidence="19">
    <location>
        <begin position="406"/>
        <end position="481"/>
    </location>
</feature>
<evidence type="ECO:0000256" key="1">
    <source>
        <dbReference type="ARBA" id="ARBA00004496"/>
    </source>
</evidence>
<dbReference type="InterPro" id="IPR045864">
    <property type="entry name" value="aa-tRNA-synth_II/BPL/LPL"/>
</dbReference>
<dbReference type="OrthoDB" id="9805455at2"/>
<keyword evidence="7 15" id="KW-0479">Metal-binding</keyword>
<evidence type="ECO:0000256" key="13">
    <source>
        <dbReference type="ARBA" id="ARBA00023146"/>
    </source>
</evidence>
<dbReference type="SUPFAM" id="SSF50249">
    <property type="entry name" value="Nucleic acid-binding proteins"/>
    <property type="match status" value="1"/>
</dbReference>
<dbReference type="InterPro" id="IPR005147">
    <property type="entry name" value="tRNA_synthase_B5-dom"/>
</dbReference>
<evidence type="ECO:0000256" key="2">
    <source>
        <dbReference type="ARBA" id="ARBA00008653"/>
    </source>
</evidence>
<dbReference type="InterPro" id="IPR041616">
    <property type="entry name" value="PheRS_beta_core"/>
</dbReference>
<feature type="domain" description="FDX-ACB" evidence="18">
    <location>
        <begin position="704"/>
        <end position="801"/>
    </location>
</feature>
<dbReference type="PANTHER" id="PTHR10947:SF0">
    <property type="entry name" value="PHENYLALANINE--TRNA LIGASE BETA SUBUNIT"/>
    <property type="match status" value="1"/>
</dbReference>
<evidence type="ECO:0000256" key="8">
    <source>
        <dbReference type="ARBA" id="ARBA00022741"/>
    </source>
</evidence>
<dbReference type="EC" id="6.1.1.20" evidence="15"/>
<proteinExistence type="inferred from homology"/>
<feature type="binding site" evidence="15">
    <location>
        <position position="459"/>
    </location>
    <ligand>
        <name>Mg(2+)</name>
        <dbReference type="ChEBI" id="CHEBI:18420"/>
        <note>shared with alpha subunit</note>
    </ligand>
</feature>
<evidence type="ECO:0000256" key="14">
    <source>
        <dbReference type="ARBA" id="ARBA00049255"/>
    </source>
</evidence>
<evidence type="ECO:0000259" key="19">
    <source>
        <dbReference type="PROSITE" id="PS51483"/>
    </source>
</evidence>
<dbReference type="Gene3D" id="3.30.70.380">
    <property type="entry name" value="Ferrodoxin-fold anticodon-binding domain"/>
    <property type="match status" value="1"/>
</dbReference>
<dbReference type="SMART" id="SM00896">
    <property type="entry name" value="FDX-ACB"/>
    <property type="match status" value="1"/>
</dbReference>
<dbReference type="HAMAP" id="MF_00283">
    <property type="entry name" value="Phe_tRNA_synth_beta1"/>
    <property type="match status" value="1"/>
</dbReference>
<dbReference type="FunFam" id="2.40.50.140:FF:000045">
    <property type="entry name" value="Phenylalanine--tRNA ligase beta subunit"/>
    <property type="match status" value="1"/>
</dbReference>
<dbReference type="EMBL" id="MPJW01000079">
    <property type="protein sequence ID" value="OLU41611.1"/>
    <property type="molecule type" value="Genomic_DNA"/>
</dbReference>
<sequence length="802" mass="88851">MKISKKWLEQYMDLSDLSMNEIANRITDAGFEVEEVTPMSSATNLVIGQVETCQPHPDSDHLHITTVNVGDEVLNIVCGAPNVAAGQKVIVAKAGARLPGGEIKRGMIRNQESNGMICALFELGVDKHLLTQQQLDGIEILPEDAPIGNTDPLGYLGYDDVVLDVGLTPNRADCQAAFNMALETGAILDREVHLPEYEGAADAGSDTPTNLKVVSETEGCPHFYGKKIGSVVIKESPKWMKELLRASGMHSINNVVDISNIVMLETGQPMHFYDARAIHNDEITVKQGFNEGYTALDGEEYQLRENDLVITNQGKPIGIAGIMGGDDSKIEDDTTSLIIECASFDPICIRTTARRLSLSTESSIRYQKGIEPLAARKALDRAVDLLIEYADAKDIEKTVEFGSDQYSPTVITVDAERINKRLGTDFEVSEIVDIFDRLHFEPKEENGTITVTIPSYRPDMEGLADLSEEVIRIAGYDRLPSTLPLMEMTEGKLDEAQKMKRKVADILLENGLQDTVTYTLISDDKHQDAILSAGEAYVLSTPLSEERKIIRTSILPSLLETAAYNLSRNMKDAALFEISDLSSRNNPQRHLAIVMKGTLEHLRWAGYEKNADFYTLKGLIEEIIERLGINLNRISFKANQSDQEHFHPYRSAEIYMGKEKIGMMGEIHPTYGEKMKTGAVVMAELNLSTILKAKKSKIRFSPISRYPSVSRDLALVMKKDVPAGMITNIIFRSGKAGKENIVRDAEIFDVYSGEHVKEDEVSLAVNITFQSDSRTLSEADINEATDRILAEIEKKTKATLRG</sequence>
<evidence type="ECO:0000256" key="12">
    <source>
        <dbReference type="ARBA" id="ARBA00022917"/>
    </source>
</evidence>
<dbReference type="InterPro" id="IPR009061">
    <property type="entry name" value="DNA-bd_dom_put_sf"/>
</dbReference>
<dbReference type="GO" id="GO:0004826">
    <property type="term" value="F:phenylalanine-tRNA ligase activity"/>
    <property type="evidence" value="ECO:0007669"/>
    <property type="project" value="UniProtKB-UniRule"/>
</dbReference>
<keyword evidence="5 16" id="KW-0820">tRNA-binding</keyword>
<feature type="binding site" evidence="15">
    <location>
        <position position="465"/>
    </location>
    <ligand>
        <name>Mg(2+)</name>
        <dbReference type="ChEBI" id="CHEBI:18420"/>
        <note>shared with alpha subunit</note>
    </ligand>
</feature>
<keyword evidence="10 15" id="KW-0460">Magnesium</keyword>
<dbReference type="InterPro" id="IPR036690">
    <property type="entry name" value="Fdx_antiC-bd_sf"/>
</dbReference>
<comment type="caution">
    <text evidence="20">The sequence shown here is derived from an EMBL/GenBank/DDBJ whole genome shotgun (WGS) entry which is preliminary data.</text>
</comment>
<dbReference type="CDD" id="cd00769">
    <property type="entry name" value="PheRS_beta_core"/>
    <property type="match status" value="1"/>
</dbReference>
<gene>
    <name evidence="15" type="primary">pheT</name>
    <name evidence="20" type="ORF">BO222_03095</name>
</gene>
<feature type="binding site" evidence="15">
    <location>
        <position position="468"/>
    </location>
    <ligand>
        <name>Mg(2+)</name>
        <dbReference type="ChEBI" id="CHEBI:18420"/>
        <note>shared with alpha subunit</note>
    </ligand>
</feature>
<evidence type="ECO:0000256" key="9">
    <source>
        <dbReference type="ARBA" id="ARBA00022840"/>
    </source>
</evidence>
<evidence type="ECO:0000256" key="7">
    <source>
        <dbReference type="ARBA" id="ARBA00022723"/>
    </source>
</evidence>
<evidence type="ECO:0000313" key="21">
    <source>
        <dbReference type="Proteomes" id="UP000186341"/>
    </source>
</evidence>
<dbReference type="InterPro" id="IPR002547">
    <property type="entry name" value="tRNA-bd_dom"/>
</dbReference>
<dbReference type="GO" id="GO:0005524">
    <property type="term" value="F:ATP binding"/>
    <property type="evidence" value="ECO:0007669"/>
    <property type="project" value="UniProtKB-UniRule"/>
</dbReference>
<dbReference type="PROSITE" id="PS51483">
    <property type="entry name" value="B5"/>
    <property type="match status" value="1"/>
</dbReference>
<feature type="domain" description="TRNA-binding" evidence="17">
    <location>
        <begin position="39"/>
        <end position="152"/>
    </location>
</feature>
<dbReference type="GO" id="GO:0016740">
    <property type="term" value="F:transferase activity"/>
    <property type="evidence" value="ECO:0007669"/>
    <property type="project" value="UniProtKB-ARBA"/>
</dbReference>
<keyword evidence="12 15" id="KW-0648">Protein biosynthesis</keyword>
<dbReference type="InterPro" id="IPR033714">
    <property type="entry name" value="tRNA_bind_bactPheRS"/>
</dbReference>
<dbReference type="InterPro" id="IPR005121">
    <property type="entry name" value="Fdx_antiC-bd"/>
</dbReference>
<comment type="subcellular location">
    <subcellularLocation>
        <location evidence="1 15">Cytoplasm</location>
    </subcellularLocation>
</comment>
<dbReference type="PROSITE" id="PS50886">
    <property type="entry name" value="TRBD"/>
    <property type="match status" value="1"/>
</dbReference>
<keyword evidence="13 15" id="KW-0030">Aminoacyl-tRNA synthetase</keyword>
<evidence type="ECO:0000256" key="6">
    <source>
        <dbReference type="ARBA" id="ARBA00022598"/>
    </source>
</evidence>
<keyword evidence="8 15" id="KW-0547">Nucleotide-binding</keyword>
<accession>A0A1U7NHT9</accession>
<dbReference type="Pfam" id="PF03484">
    <property type="entry name" value="B5"/>
    <property type="match status" value="1"/>
</dbReference>
<dbReference type="AlphaFoldDB" id="A0A1U7NHT9"/>
<dbReference type="InterPro" id="IPR045060">
    <property type="entry name" value="Phe-tRNA-ligase_IIc_bsu"/>
</dbReference>
<dbReference type="Pfam" id="PF03483">
    <property type="entry name" value="B3_4"/>
    <property type="match status" value="1"/>
</dbReference>
<evidence type="ECO:0000256" key="10">
    <source>
        <dbReference type="ARBA" id="ARBA00022842"/>
    </source>
</evidence>
<dbReference type="GO" id="GO:0009328">
    <property type="term" value="C:phenylalanine-tRNA ligase complex"/>
    <property type="evidence" value="ECO:0007669"/>
    <property type="project" value="TreeGrafter"/>
</dbReference>
<dbReference type="PANTHER" id="PTHR10947">
    <property type="entry name" value="PHENYLALANYL-TRNA SYNTHETASE BETA CHAIN AND LEUCINE-RICH REPEAT-CONTAINING PROTEIN 47"/>
    <property type="match status" value="1"/>
</dbReference>
<dbReference type="Gene3D" id="2.40.50.140">
    <property type="entry name" value="Nucleic acid-binding proteins"/>
    <property type="match status" value="1"/>
</dbReference>
<dbReference type="SMART" id="SM00873">
    <property type="entry name" value="B3_4"/>
    <property type="match status" value="1"/>
</dbReference>
<dbReference type="SUPFAM" id="SSF46955">
    <property type="entry name" value="Putative DNA-binding domain"/>
    <property type="match status" value="1"/>
</dbReference>
<dbReference type="GO" id="GO:0140096">
    <property type="term" value="F:catalytic activity, acting on a protein"/>
    <property type="evidence" value="ECO:0007669"/>
    <property type="project" value="UniProtKB-ARBA"/>
</dbReference>
<dbReference type="Gene3D" id="3.30.56.10">
    <property type="match status" value="2"/>
</dbReference>
<dbReference type="NCBIfam" id="TIGR00472">
    <property type="entry name" value="pheT_bact"/>
    <property type="match status" value="1"/>
</dbReference>
<dbReference type="Pfam" id="PF17759">
    <property type="entry name" value="tRNA_synthFbeta"/>
    <property type="match status" value="1"/>
</dbReference>
<dbReference type="SUPFAM" id="SSF56037">
    <property type="entry name" value="PheT/TilS domain"/>
    <property type="match status" value="1"/>
</dbReference>
<dbReference type="Pfam" id="PF03147">
    <property type="entry name" value="FDX-ACB"/>
    <property type="match status" value="1"/>
</dbReference>
<dbReference type="RefSeq" id="WP_075818240.1">
    <property type="nucleotide sequence ID" value="NZ_CAPNHH010000157.1"/>
</dbReference>
<dbReference type="InterPro" id="IPR012340">
    <property type="entry name" value="NA-bd_OB-fold"/>
</dbReference>
<dbReference type="Proteomes" id="UP000186341">
    <property type="component" value="Unassembled WGS sequence"/>
</dbReference>
<dbReference type="GO" id="GO:0000049">
    <property type="term" value="F:tRNA binding"/>
    <property type="evidence" value="ECO:0007669"/>
    <property type="project" value="UniProtKB-UniRule"/>
</dbReference>
<feature type="binding site" evidence="15">
    <location>
        <position position="469"/>
    </location>
    <ligand>
        <name>Mg(2+)</name>
        <dbReference type="ChEBI" id="CHEBI:18420"/>
        <note>shared with alpha subunit</note>
    </ligand>
</feature>
<evidence type="ECO:0000256" key="16">
    <source>
        <dbReference type="PROSITE-ProRule" id="PRU00209"/>
    </source>
</evidence>
<evidence type="ECO:0000256" key="4">
    <source>
        <dbReference type="ARBA" id="ARBA00022490"/>
    </source>
</evidence>
<dbReference type="Gene3D" id="3.50.40.10">
    <property type="entry name" value="Phenylalanyl-trna Synthetase, Chain B, domain 3"/>
    <property type="match status" value="1"/>
</dbReference>
<dbReference type="CDD" id="cd02796">
    <property type="entry name" value="tRNA_bind_bactPheRS"/>
    <property type="match status" value="1"/>
</dbReference>
<dbReference type="InterPro" id="IPR005146">
    <property type="entry name" value="B3/B4_tRNA-bd"/>
</dbReference>
<evidence type="ECO:0000256" key="5">
    <source>
        <dbReference type="ARBA" id="ARBA00022555"/>
    </source>
</evidence>
<evidence type="ECO:0000256" key="3">
    <source>
        <dbReference type="ARBA" id="ARBA00011209"/>
    </source>
</evidence>
<comment type="subunit">
    <text evidence="3 15">Tetramer of two alpha and two beta subunits.</text>
</comment>
<keyword evidence="6 15" id="KW-0436">Ligase</keyword>
<dbReference type="Gene3D" id="3.30.930.10">
    <property type="entry name" value="Bira Bifunctional Protein, Domain 2"/>
    <property type="match status" value="1"/>
</dbReference>
<evidence type="ECO:0000259" key="17">
    <source>
        <dbReference type="PROSITE" id="PS50886"/>
    </source>
</evidence>
<comment type="cofactor">
    <cofactor evidence="15">
        <name>Mg(2+)</name>
        <dbReference type="ChEBI" id="CHEBI:18420"/>
    </cofactor>
    <text evidence="15">Binds 2 magnesium ions per tetramer.</text>
</comment>
<dbReference type="SUPFAM" id="SSF54991">
    <property type="entry name" value="Anticodon-binding domain of PheRS"/>
    <property type="match status" value="1"/>
</dbReference>
<dbReference type="Pfam" id="PF01588">
    <property type="entry name" value="tRNA_bind"/>
    <property type="match status" value="1"/>
</dbReference>
<keyword evidence="11 16" id="KW-0694">RNA-binding</keyword>
<dbReference type="GO" id="GO:0006432">
    <property type="term" value="P:phenylalanyl-tRNA aminoacylation"/>
    <property type="evidence" value="ECO:0007669"/>
    <property type="project" value="UniProtKB-UniRule"/>
</dbReference>
<dbReference type="SUPFAM" id="SSF55681">
    <property type="entry name" value="Class II aaRS and biotin synthetases"/>
    <property type="match status" value="1"/>
</dbReference>
<organism evidence="20 21">
    <name type="scientific">Ileibacterium valens</name>
    <dbReference type="NCBI Taxonomy" id="1862668"/>
    <lineage>
        <taxon>Bacteria</taxon>
        <taxon>Bacillati</taxon>
        <taxon>Bacillota</taxon>
        <taxon>Erysipelotrichia</taxon>
        <taxon>Erysipelotrichales</taxon>
        <taxon>Erysipelotrichaceae</taxon>
        <taxon>Ileibacterium</taxon>
    </lineage>
</organism>
<keyword evidence="9 15" id="KW-0067">ATP-binding</keyword>
<evidence type="ECO:0000256" key="15">
    <source>
        <dbReference type="HAMAP-Rule" id="MF_00283"/>
    </source>
</evidence>
<name>A0A1U7NHT9_9FIRM</name>
<keyword evidence="21" id="KW-1185">Reference proteome</keyword>
<dbReference type="InterPro" id="IPR004532">
    <property type="entry name" value="Phe-tRNA-ligase_IIc_bsu_bact"/>
</dbReference>
<dbReference type="GeneID" id="82202213"/>
<dbReference type="GO" id="GO:0000287">
    <property type="term" value="F:magnesium ion binding"/>
    <property type="evidence" value="ECO:0007669"/>
    <property type="project" value="UniProtKB-UniRule"/>
</dbReference>
<evidence type="ECO:0000256" key="11">
    <source>
        <dbReference type="ARBA" id="ARBA00022884"/>
    </source>
</evidence>
<dbReference type="NCBIfam" id="NF045760">
    <property type="entry name" value="YtpR"/>
    <property type="match status" value="1"/>
</dbReference>